<sequence length="121" mass="13031">MDGTPGTTTLAGTWTEDLTVEGQSYTSTLRFTENGRAMILAGPRPGSVGAGYWNRTGPDTFSFRVVELEFDQRGVFSGWVDIDQSGVLSGDVFTCSGISHVYDADDRLLASVRAEGRSTRA</sequence>
<reference evidence="1" key="1">
    <citation type="journal article" date="2015" name="Chem. Sci.">
        <title>Biosynthesis of trioxacarcin revealing a different starter unit and complex tailoring steps for type II polyketide synthase.</title>
        <authorList>
            <person name="Zhang M."/>
            <person name="Hou X.-F."/>
            <person name="Qi L.-H."/>
            <person name="Yin Y."/>
            <person name="Li Q."/>
            <person name="Pan H.-X."/>
            <person name="Chen X.-Y."/>
            <person name="Tang G.-L."/>
        </authorList>
    </citation>
    <scope>NUCLEOTIDE SEQUENCE</scope>
    <source>
        <strain evidence="1">DO-45</strain>
    </source>
</reference>
<dbReference type="AlphaFoldDB" id="A0A0K1H310"/>
<protein>
    <submittedName>
        <fullName evidence="1">TxnU3</fullName>
    </submittedName>
</protein>
<name>A0A0K1H310_9ACTN</name>
<accession>A0A0K1H310</accession>
<proteinExistence type="predicted"/>
<dbReference type="EMBL" id="KP410250">
    <property type="protein sequence ID" value="AKT74298.1"/>
    <property type="molecule type" value="Genomic_DNA"/>
</dbReference>
<organism evidence="1">
    <name type="scientific">Streptomyces bottropensis</name>
    <dbReference type="NCBI Taxonomy" id="42235"/>
    <lineage>
        <taxon>Bacteria</taxon>
        <taxon>Bacillati</taxon>
        <taxon>Actinomycetota</taxon>
        <taxon>Actinomycetes</taxon>
        <taxon>Kitasatosporales</taxon>
        <taxon>Streptomycetaceae</taxon>
        <taxon>Streptomyces</taxon>
    </lineage>
</organism>
<evidence type="ECO:0000313" key="1">
    <source>
        <dbReference type="EMBL" id="AKT74298.1"/>
    </source>
</evidence>